<dbReference type="eggNOG" id="ENOG502QPU0">
    <property type="taxonomic scope" value="Eukaryota"/>
</dbReference>
<evidence type="ECO:0000313" key="2">
    <source>
        <dbReference type="Proteomes" id="UP000017836"/>
    </source>
</evidence>
<dbReference type="Gramene" id="ERN03046">
    <property type="protein sequence ID" value="ERN03046"/>
    <property type="gene ID" value="AMTR_s00181p00038780"/>
</dbReference>
<reference evidence="2" key="1">
    <citation type="journal article" date="2013" name="Science">
        <title>The Amborella genome and the evolution of flowering plants.</title>
        <authorList>
            <consortium name="Amborella Genome Project"/>
        </authorList>
    </citation>
    <scope>NUCLEOTIDE SEQUENCE [LARGE SCALE GENOMIC DNA]</scope>
</reference>
<dbReference type="PANTHER" id="PTHR32166:SF24">
    <property type="entry name" value="F16P17.2 PROTEIN"/>
    <property type="match status" value="1"/>
</dbReference>
<protein>
    <submittedName>
        <fullName evidence="1">Uncharacterized protein</fullName>
    </submittedName>
</protein>
<dbReference type="EMBL" id="KI394411">
    <property type="protein sequence ID" value="ERN03046.1"/>
    <property type="molecule type" value="Genomic_DNA"/>
</dbReference>
<proteinExistence type="predicted"/>
<dbReference type="AlphaFoldDB" id="W1P614"/>
<sequence length="210" mass="23845">MQFNGGVVQRCVGIVADRFKAKALRNLESENHWMVNLSCQFQGFNSLIKDFGKQLPLFRKVAMNCLKIANFFNSRAQLRAGFEKLQLQEHETVGLIRVLRENHFSDAFFGKNFPLIFPTIEDIMATVRALQLVVMDDSFKLLRSQNPLAREVEDIIGDMGFWNELEVVLSLTKSAMTMAQEIEPSGISWSPSSPLVVFRRAGDRGSIVSW</sequence>
<keyword evidence="2" id="KW-1185">Reference proteome</keyword>
<gene>
    <name evidence="1" type="ORF">AMTR_s00181p00038780</name>
</gene>
<name>W1P614_AMBTC</name>
<dbReference type="PANTHER" id="PTHR32166">
    <property type="entry name" value="OSJNBA0013A04.12 PROTEIN"/>
    <property type="match status" value="1"/>
</dbReference>
<dbReference type="HOGENOM" id="CLU_1139366_0_0_1"/>
<dbReference type="Proteomes" id="UP000017836">
    <property type="component" value="Unassembled WGS sequence"/>
</dbReference>
<accession>W1P614</accession>
<evidence type="ECO:0000313" key="1">
    <source>
        <dbReference type="EMBL" id="ERN03046.1"/>
    </source>
</evidence>
<organism evidence="1 2">
    <name type="scientific">Amborella trichopoda</name>
    <dbReference type="NCBI Taxonomy" id="13333"/>
    <lineage>
        <taxon>Eukaryota</taxon>
        <taxon>Viridiplantae</taxon>
        <taxon>Streptophyta</taxon>
        <taxon>Embryophyta</taxon>
        <taxon>Tracheophyta</taxon>
        <taxon>Spermatophyta</taxon>
        <taxon>Magnoliopsida</taxon>
        <taxon>Amborellales</taxon>
        <taxon>Amborellaceae</taxon>
        <taxon>Amborella</taxon>
    </lineage>
</organism>